<dbReference type="Pfam" id="PF03060">
    <property type="entry name" value="NMO"/>
    <property type="match status" value="2"/>
</dbReference>
<comment type="caution">
    <text evidence="4">The sequence shown here is derived from an EMBL/GenBank/DDBJ whole genome shotgun (WGS) entry which is preliminary data.</text>
</comment>
<dbReference type="AlphaFoldDB" id="A0A225NSM1"/>
<dbReference type="Gene3D" id="3.20.20.70">
    <property type="entry name" value="Aldolase class I"/>
    <property type="match status" value="1"/>
</dbReference>
<name>A0A225NSM1_9RHOB</name>
<dbReference type="Proteomes" id="UP000215377">
    <property type="component" value="Unassembled WGS sequence"/>
</dbReference>
<dbReference type="PANTHER" id="PTHR32332">
    <property type="entry name" value="2-NITROPROPANE DIOXYGENASE"/>
    <property type="match status" value="1"/>
</dbReference>
<dbReference type="EMBL" id="AQQR01000001">
    <property type="protein sequence ID" value="OWU77911.1"/>
    <property type="molecule type" value="Genomic_DNA"/>
</dbReference>
<evidence type="ECO:0000256" key="1">
    <source>
        <dbReference type="ARBA" id="ARBA00022630"/>
    </source>
</evidence>
<dbReference type="CDD" id="cd04730">
    <property type="entry name" value="NPD_like"/>
    <property type="match status" value="1"/>
</dbReference>
<dbReference type="SUPFAM" id="SSF51412">
    <property type="entry name" value="Inosine monophosphate dehydrogenase (IMPDH)"/>
    <property type="match status" value="1"/>
</dbReference>
<dbReference type="OrthoDB" id="9778912at2"/>
<proteinExistence type="predicted"/>
<sequence length="321" mass="33253">MIETRLTRRMGLDHPVILAPMAGVAGGRLAAAVNRAGGLGLIGGGYCDAAWIDAQFGEAGNAAVGCGFITWRLAGAPEVLDHVLERKPRAVLLSFGEVAPFAEKIRAAGVTLICQVQSRADAEVALEEGAEVIVAQGGEAGGHGARRATMTLVPEVADLLAAKGSDALLVAAGGIADGRGLAAALMLGADGVMLGTRLWASAEALVPEGQIEAAMQASGDATLRTRAVDVVRDLPWPEPYDIRVLGNRFTERWHGDLEGLRAARATEGPRWQAAFAAGDAETGNPVVGEAIGLIRSRPPAAAVIETLVRDARALLDGGWRR</sequence>
<keyword evidence="5" id="KW-1185">Reference proteome</keyword>
<keyword evidence="3" id="KW-0560">Oxidoreductase</keyword>
<accession>A0A225NSM1</accession>
<protein>
    <submittedName>
        <fullName evidence="4">Oxidoreductase</fullName>
    </submittedName>
</protein>
<keyword evidence="1" id="KW-0285">Flavoprotein</keyword>
<gene>
    <name evidence="4" type="ORF">ATO3_04580</name>
</gene>
<evidence type="ECO:0000313" key="4">
    <source>
        <dbReference type="EMBL" id="OWU77911.1"/>
    </source>
</evidence>
<dbReference type="InterPro" id="IPR004136">
    <property type="entry name" value="NMO"/>
</dbReference>
<keyword evidence="2" id="KW-0288">FMN</keyword>
<evidence type="ECO:0000256" key="3">
    <source>
        <dbReference type="ARBA" id="ARBA00023002"/>
    </source>
</evidence>
<dbReference type="GO" id="GO:0018580">
    <property type="term" value="F:nitronate monooxygenase activity"/>
    <property type="evidence" value="ECO:0007669"/>
    <property type="project" value="InterPro"/>
</dbReference>
<evidence type="ECO:0000256" key="2">
    <source>
        <dbReference type="ARBA" id="ARBA00022643"/>
    </source>
</evidence>
<dbReference type="PANTHER" id="PTHR32332:SF31">
    <property type="entry name" value="2-NITROPROPANE DIOXYGENASE FAMILY, PUTATIVE (AFU_ORTHOLOGUE AFUA_2G09850)-RELATED"/>
    <property type="match status" value="1"/>
</dbReference>
<dbReference type="InterPro" id="IPR013785">
    <property type="entry name" value="Aldolase_TIM"/>
</dbReference>
<evidence type="ECO:0000313" key="5">
    <source>
        <dbReference type="Proteomes" id="UP000215377"/>
    </source>
</evidence>
<organism evidence="4 5">
    <name type="scientific">Marinibacterium profundimaris</name>
    <dbReference type="NCBI Taxonomy" id="1679460"/>
    <lineage>
        <taxon>Bacteria</taxon>
        <taxon>Pseudomonadati</taxon>
        <taxon>Pseudomonadota</taxon>
        <taxon>Alphaproteobacteria</taxon>
        <taxon>Rhodobacterales</taxon>
        <taxon>Paracoccaceae</taxon>
        <taxon>Marinibacterium</taxon>
    </lineage>
</organism>
<dbReference type="RefSeq" id="WP_088648586.1">
    <property type="nucleotide sequence ID" value="NZ_AQQR01000001.1"/>
</dbReference>
<reference evidence="4 5" key="1">
    <citation type="submission" date="2013-04" db="EMBL/GenBank/DDBJ databases">
        <title>Oceanicola sp. 22II1-22F33 Genome Sequencing.</title>
        <authorList>
            <person name="Lai Q."/>
            <person name="Li G."/>
            <person name="Shao Z."/>
        </authorList>
    </citation>
    <scope>NUCLEOTIDE SEQUENCE [LARGE SCALE GENOMIC DNA]</scope>
    <source>
        <strain evidence="4 5">22II1-22F33</strain>
    </source>
</reference>